<evidence type="ECO:0000256" key="4">
    <source>
        <dbReference type="ARBA" id="ARBA00023163"/>
    </source>
</evidence>
<dbReference type="InterPro" id="IPR018062">
    <property type="entry name" value="HTH_AraC-typ_CS"/>
</dbReference>
<dbReference type="Pfam" id="PF02311">
    <property type="entry name" value="AraC_binding"/>
    <property type="match status" value="1"/>
</dbReference>
<dbReference type="PROSITE" id="PS00041">
    <property type="entry name" value="HTH_ARAC_FAMILY_1"/>
    <property type="match status" value="1"/>
</dbReference>
<dbReference type="InterPro" id="IPR050204">
    <property type="entry name" value="AraC_XylS_family_regulators"/>
</dbReference>
<evidence type="ECO:0000256" key="3">
    <source>
        <dbReference type="ARBA" id="ARBA00023159"/>
    </source>
</evidence>
<dbReference type="KEGG" id="mmes:MMSR116_30190"/>
<evidence type="ECO:0000313" key="7">
    <source>
        <dbReference type="Proteomes" id="UP000012488"/>
    </source>
</evidence>
<dbReference type="Pfam" id="PF12833">
    <property type="entry name" value="HTH_18"/>
    <property type="match status" value="1"/>
</dbReference>
<keyword evidence="2" id="KW-0238">DNA-binding</keyword>
<dbReference type="Gene3D" id="1.10.10.60">
    <property type="entry name" value="Homeodomain-like"/>
    <property type="match status" value="1"/>
</dbReference>
<evidence type="ECO:0000313" key="6">
    <source>
        <dbReference type="EMBL" id="QGY06427.1"/>
    </source>
</evidence>
<feature type="domain" description="HTH araC/xylS-type" evidence="5">
    <location>
        <begin position="159"/>
        <end position="257"/>
    </location>
</feature>
<evidence type="ECO:0000256" key="1">
    <source>
        <dbReference type="ARBA" id="ARBA00023015"/>
    </source>
</evidence>
<evidence type="ECO:0000259" key="5">
    <source>
        <dbReference type="PROSITE" id="PS01124"/>
    </source>
</evidence>
<dbReference type="OrthoDB" id="9806208at2"/>
<dbReference type="PRINTS" id="PR00032">
    <property type="entry name" value="HTHARAC"/>
</dbReference>
<proteinExistence type="predicted"/>
<dbReference type="InterPro" id="IPR018060">
    <property type="entry name" value="HTH_AraC"/>
</dbReference>
<dbReference type="InterPro" id="IPR020449">
    <property type="entry name" value="Tscrpt_reg_AraC-type_HTH"/>
</dbReference>
<evidence type="ECO:0000256" key="2">
    <source>
        <dbReference type="ARBA" id="ARBA00023125"/>
    </source>
</evidence>
<reference evidence="6 7" key="2">
    <citation type="journal article" date="2013" name="Genome Announc.">
        <title>Draft Genome Sequence of Methylobacterium mesophilicum Strain SR1.6/6, Isolated from Citrus sinensis.</title>
        <authorList>
            <person name="Marinho Almeida D."/>
            <person name="Dini-Andreote F."/>
            <person name="Camargo Neves A.A."/>
            <person name="Juca Ramos R.T."/>
            <person name="Andreote F.D."/>
            <person name="Carneiro A.R."/>
            <person name="Oliveira de Souza Lima A."/>
            <person name="Caracciolo Gomes de Sa P.H."/>
            <person name="Ribeiro Barbosa M.S."/>
            <person name="Araujo W.L."/>
            <person name="Silva A."/>
        </authorList>
    </citation>
    <scope>NUCLEOTIDE SEQUENCE [LARGE SCALE GENOMIC DNA]</scope>
    <source>
        <strain evidence="6 7">SR1.6/6</strain>
    </source>
</reference>
<reference evidence="6 7" key="1">
    <citation type="journal article" date="2012" name="Genet. Mol. Biol.">
        <title>Analysis of 16S rRNA and mxaF genes revealing insights into Methylobacterium niche-specific plant association.</title>
        <authorList>
            <person name="Dourado M.N."/>
            <person name="Andreote F.D."/>
            <person name="Dini-Andreote F."/>
            <person name="Conti R."/>
            <person name="Araujo J.M."/>
            <person name="Araujo W.L."/>
        </authorList>
    </citation>
    <scope>NUCLEOTIDE SEQUENCE [LARGE SCALE GENOMIC DNA]</scope>
    <source>
        <strain evidence="6 7">SR1.6/6</strain>
    </source>
</reference>
<dbReference type="GO" id="GO:0003700">
    <property type="term" value="F:DNA-binding transcription factor activity"/>
    <property type="evidence" value="ECO:0007669"/>
    <property type="project" value="InterPro"/>
</dbReference>
<dbReference type="SUPFAM" id="SSF46689">
    <property type="entry name" value="Homeodomain-like"/>
    <property type="match status" value="2"/>
</dbReference>
<dbReference type="PANTHER" id="PTHR46796:SF6">
    <property type="entry name" value="ARAC SUBFAMILY"/>
    <property type="match status" value="1"/>
</dbReference>
<dbReference type="PROSITE" id="PS01124">
    <property type="entry name" value="HTH_ARAC_FAMILY_2"/>
    <property type="match status" value="1"/>
</dbReference>
<dbReference type="InterPro" id="IPR003313">
    <property type="entry name" value="AraC-bd"/>
</dbReference>
<protein>
    <submittedName>
        <fullName evidence="6">AraC family transcriptional regulator</fullName>
    </submittedName>
</protein>
<dbReference type="GO" id="GO:0043565">
    <property type="term" value="F:sequence-specific DNA binding"/>
    <property type="evidence" value="ECO:0007669"/>
    <property type="project" value="InterPro"/>
</dbReference>
<organism evidence="6 7">
    <name type="scientific">Methylobacterium mesophilicum SR1.6/6</name>
    <dbReference type="NCBI Taxonomy" id="908290"/>
    <lineage>
        <taxon>Bacteria</taxon>
        <taxon>Pseudomonadati</taxon>
        <taxon>Pseudomonadota</taxon>
        <taxon>Alphaproteobacteria</taxon>
        <taxon>Hyphomicrobiales</taxon>
        <taxon>Methylobacteriaceae</taxon>
        <taxon>Methylobacterium</taxon>
    </lineage>
</organism>
<gene>
    <name evidence="6" type="ORF">MMSR116_30190</name>
</gene>
<keyword evidence="3" id="KW-0010">Activator</keyword>
<dbReference type="SMART" id="SM00342">
    <property type="entry name" value="HTH_ARAC"/>
    <property type="match status" value="1"/>
</dbReference>
<dbReference type="Proteomes" id="UP000012488">
    <property type="component" value="Chromosome"/>
</dbReference>
<dbReference type="InterPro" id="IPR037923">
    <property type="entry name" value="HTH-like"/>
</dbReference>
<dbReference type="SUPFAM" id="SSF51215">
    <property type="entry name" value="Regulatory protein AraC"/>
    <property type="match status" value="1"/>
</dbReference>
<name>A0A6B9FVR0_9HYPH</name>
<dbReference type="AlphaFoldDB" id="A0A6B9FVR0"/>
<dbReference type="PANTHER" id="PTHR46796">
    <property type="entry name" value="HTH-TYPE TRANSCRIPTIONAL ACTIVATOR RHAS-RELATED"/>
    <property type="match status" value="1"/>
</dbReference>
<sequence>MPTSAGYERALPGSYDWDGLKRGQAPFSVLQHTVAGRGRLRYERRLWRPEAGQTMLVSIPHAHRYWIEPGEDWSFFWIAVTGREALRLNRAILRSAGPIFRLRTETVDALAAVCTSLRAPVPGAGQASSLAYRAIMLVHDDVMARAERSDAATGNDAVDRTVAFIGANLDAALDIETLAGVAGVSRSRFSRLFARSKGVAPAEFVARQRMDLAARLLANGQISIKAVSRGCGYPDPNYFAKVFRRAYGISPTEFRSTGMDADPGRAAATARP</sequence>
<keyword evidence="1" id="KW-0805">Transcription regulation</keyword>
<accession>A0A6B9FVR0</accession>
<dbReference type="InterPro" id="IPR009057">
    <property type="entry name" value="Homeodomain-like_sf"/>
</dbReference>
<keyword evidence="4" id="KW-0804">Transcription</keyword>
<dbReference type="EMBL" id="CP043538">
    <property type="protein sequence ID" value="QGY06427.1"/>
    <property type="molecule type" value="Genomic_DNA"/>
</dbReference>